<evidence type="ECO:0000256" key="3">
    <source>
        <dbReference type="ARBA" id="ARBA00022692"/>
    </source>
</evidence>
<accession>A0A545AVL0</accession>
<feature type="transmembrane region" description="Helical" evidence="6">
    <location>
        <begin position="275"/>
        <end position="296"/>
    </location>
</feature>
<dbReference type="PANTHER" id="PTHR23513:SF11">
    <property type="entry name" value="STAPHYLOFERRIN A TRANSPORTER"/>
    <property type="match status" value="1"/>
</dbReference>
<dbReference type="PANTHER" id="PTHR23513">
    <property type="entry name" value="INTEGRAL MEMBRANE EFFLUX PROTEIN-RELATED"/>
    <property type="match status" value="1"/>
</dbReference>
<evidence type="ECO:0000256" key="5">
    <source>
        <dbReference type="ARBA" id="ARBA00023136"/>
    </source>
</evidence>
<name>A0A545AVL0_9ACTN</name>
<proteinExistence type="predicted"/>
<feature type="transmembrane region" description="Helical" evidence="6">
    <location>
        <begin position="361"/>
        <end position="382"/>
    </location>
</feature>
<evidence type="ECO:0000256" key="1">
    <source>
        <dbReference type="ARBA" id="ARBA00004651"/>
    </source>
</evidence>
<evidence type="ECO:0000256" key="4">
    <source>
        <dbReference type="ARBA" id="ARBA00022989"/>
    </source>
</evidence>
<protein>
    <submittedName>
        <fullName evidence="7">MFS transporter</fullName>
    </submittedName>
</protein>
<keyword evidence="5 6" id="KW-0472">Membrane</keyword>
<dbReference type="RefSeq" id="WP_142704225.1">
    <property type="nucleotide sequence ID" value="NZ_VIRS01000005.1"/>
</dbReference>
<organism evidence="7 8">
    <name type="scientific">Cryptosporangium phraense</name>
    <dbReference type="NCBI Taxonomy" id="2593070"/>
    <lineage>
        <taxon>Bacteria</taxon>
        <taxon>Bacillati</taxon>
        <taxon>Actinomycetota</taxon>
        <taxon>Actinomycetes</taxon>
        <taxon>Cryptosporangiales</taxon>
        <taxon>Cryptosporangiaceae</taxon>
        <taxon>Cryptosporangium</taxon>
    </lineage>
</organism>
<feature type="transmembrane region" description="Helical" evidence="6">
    <location>
        <begin position="107"/>
        <end position="126"/>
    </location>
</feature>
<keyword evidence="3 6" id="KW-0812">Transmembrane</keyword>
<feature type="transmembrane region" description="Helical" evidence="6">
    <location>
        <begin position="21"/>
        <end position="46"/>
    </location>
</feature>
<dbReference type="Proteomes" id="UP000317982">
    <property type="component" value="Unassembled WGS sequence"/>
</dbReference>
<keyword evidence="4 6" id="KW-1133">Transmembrane helix</keyword>
<dbReference type="InParanoid" id="A0A545AVL0"/>
<dbReference type="AlphaFoldDB" id="A0A545AVL0"/>
<feature type="transmembrane region" description="Helical" evidence="6">
    <location>
        <begin position="52"/>
        <end position="76"/>
    </location>
</feature>
<feature type="transmembrane region" description="Helical" evidence="6">
    <location>
        <begin position="388"/>
        <end position="406"/>
    </location>
</feature>
<sequence>MATRTDRATYREVLAQPAFRTLFLTRTLGIAADTLRMVALSTLVFASTGSPLLAAVTFGIGFVPQAIGAVGFGALADRYPARALVVGGFLVEAAAAGVIAFGHPPVAATLALVGGVALFTPVATGAGNRLIAEVLEGDAYVLGRSLATVASSAAQLLGLAAGAAAVAVLSPQGALYVTAACHLVAAAWSWHGLRPATAAPGGPAPVGPAPVGPAPVGSGGARATSWAGARALLGDRRVRVLMLAQWLPPAVGTGGEALLIPYAEVRHFPTGSGGLLLACSPIGMMIGDIVVARLVAPPVRERLVLPLVALLGVPLLVFAIEPPLPLAAALLLLTGGGYAASLGLQRRFLDAVPEDRRGQAFGLLSAGLMTFQGLGPALFGLITQTTTVALAISIAGATAVLLAIALRRPLHSV</sequence>
<feature type="transmembrane region" description="Helical" evidence="6">
    <location>
        <begin position="83"/>
        <end position="101"/>
    </location>
</feature>
<gene>
    <name evidence="7" type="ORF">FL583_09755</name>
</gene>
<dbReference type="Gene3D" id="1.20.1250.20">
    <property type="entry name" value="MFS general substrate transporter like domains"/>
    <property type="match status" value="1"/>
</dbReference>
<dbReference type="OrthoDB" id="3227279at2"/>
<feature type="transmembrane region" description="Helical" evidence="6">
    <location>
        <begin position="146"/>
        <end position="168"/>
    </location>
</feature>
<comment type="caution">
    <text evidence="7">The sequence shown here is derived from an EMBL/GenBank/DDBJ whole genome shotgun (WGS) entry which is preliminary data.</text>
</comment>
<dbReference type="InterPro" id="IPR036259">
    <property type="entry name" value="MFS_trans_sf"/>
</dbReference>
<evidence type="ECO:0000313" key="8">
    <source>
        <dbReference type="Proteomes" id="UP000317982"/>
    </source>
</evidence>
<feature type="transmembrane region" description="Helical" evidence="6">
    <location>
        <begin position="303"/>
        <end position="320"/>
    </location>
</feature>
<keyword evidence="8" id="KW-1185">Reference proteome</keyword>
<feature type="transmembrane region" description="Helical" evidence="6">
    <location>
        <begin position="326"/>
        <end position="349"/>
    </location>
</feature>
<reference evidence="7 8" key="1">
    <citation type="submission" date="2019-07" db="EMBL/GenBank/DDBJ databases">
        <title>Cryptosporangium phraense sp. nov., isolated from plant litter.</title>
        <authorList>
            <person name="Suriyachadkun C."/>
        </authorList>
    </citation>
    <scope>NUCLEOTIDE SEQUENCE [LARGE SCALE GENOMIC DNA]</scope>
    <source>
        <strain evidence="7 8">A-T 5661</strain>
    </source>
</reference>
<dbReference type="InterPro" id="IPR011701">
    <property type="entry name" value="MFS"/>
</dbReference>
<dbReference type="GO" id="GO:0022857">
    <property type="term" value="F:transmembrane transporter activity"/>
    <property type="evidence" value="ECO:0007669"/>
    <property type="project" value="InterPro"/>
</dbReference>
<dbReference type="SUPFAM" id="SSF103473">
    <property type="entry name" value="MFS general substrate transporter"/>
    <property type="match status" value="1"/>
</dbReference>
<evidence type="ECO:0000313" key="7">
    <source>
        <dbReference type="EMBL" id="TQS45360.1"/>
    </source>
</evidence>
<keyword evidence="2" id="KW-1003">Cell membrane</keyword>
<dbReference type="GO" id="GO:0005886">
    <property type="term" value="C:plasma membrane"/>
    <property type="evidence" value="ECO:0007669"/>
    <property type="project" value="UniProtKB-SubCell"/>
</dbReference>
<comment type="subcellular location">
    <subcellularLocation>
        <location evidence="1">Cell membrane</location>
        <topology evidence="1">Multi-pass membrane protein</topology>
    </subcellularLocation>
</comment>
<evidence type="ECO:0000256" key="2">
    <source>
        <dbReference type="ARBA" id="ARBA00022475"/>
    </source>
</evidence>
<dbReference type="EMBL" id="VIRS01000005">
    <property type="protein sequence ID" value="TQS45360.1"/>
    <property type="molecule type" value="Genomic_DNA"/>
</dbReference>
<evidence type="ECO:0000256" key="6">
    <source>
        <dbReference type="SAM" id="Phobius"/>
    </source>
</evidence>
<dbReference type="Pfam" id="PF07690">
    <property type="entry name" value="MFS_1"/>
    <property type="match status" value="1"/>
</dbReference>